<sequence>MTASPASPAPLDATALLKLIWLASPVLPVGGFSYSEGLEAAVDAGLVRDEAAARRWLVDQLRLGLARSDLPVVADAIRAWRGGNDNRESPQDGHADLTRIEALNTWVRTTRETQELRQQTEQMGRSLHEWLRIQQAGAPGMADEHDHPADPRIAQLGALKPAPTWPVAHALALARSGAPLQQALLAHGFGWAENMVQAALKAVPLGQSAGQRILAALVDALPAAIDHAMTLDDQTRQAHTPMLAILSARHEAQYSRLFRS</sequence>
<dbReference type="PANTHER" id="PTHR33620:SF1">
    <property type="entry name" value="UREASE ACCESSORY PROTEIN F"/>
    <property type="match status" value="1"/>
</dbReference>
<proteinExistence type="inferred from homology"/>
<dbReference type="PANTHER" id="PTHR33620">
    <property type="entry name" value="UREASE ACCESSORY PROTEIN F"/>
    <property type="match status" value="1"/>
</dbReference>
<evidence type="ECO:0000256" key="1">
    <source>
        <dbReference type="ARBA" id="ARBA00022988"/>
    </source>
</evidence>
<dbReference type="GO" id="GO:0016151">
    <property type="term" value="F:nickel cation binding"/>
    <property type="evidence" value="ECO:0007669"/>
    <property type="project" value="UniProtKB-UniRule"/>
</dbReference>
<keyword evidence="3" id="KW-0963">Cytoplasm</keyword>
<comment type="caution">
    <text evidence="4">The sequence shown here is derived from an EMBL/GenBank/DDBJ whole genome shotgun (WGS) entry which is preliminary data.</text>
</comment>
<evidence type="ECO:0000256" key="2">
    <source>
        <dbReference type="ARBA" id="ARBA00023186"/>
    </source>
</evidence>
<keyword evidence="5" id="KW-1185">Reference proteome</keyword>
<dbReference type="HAMAP" id="MF_01385">
    <property type="entry name" value="UreF"/>
    <property type="match status" value="1"/>
</dbReference>
<dbReference type="PIRSF" id="PIRSF009467">
    <property type="entry name" value="Ureas_acces_UreF"/>
    <property type="match status" value="1"/>
</dbReference>
<dbReference type="Pfam" id="PF01730">
    <property type="entry name" value="UreF"/>
    <property type="match status" value="1"/>
</dbReference>
<keyword evidence="2 3" id="KW-0143">Chaperone</keyword>
<dbReference type="GO" id="GO:0005737">
    <property type="term" value="C:cytoplasm"/>
    <property type="evidence" value="ECO:0007669"/>
    <property type="project" value="UniProtKB-SubCell"/>
</dbReference>
<dbReference type="InterPro" id="IPR002639">
    <property type="entry name" value="UreF"/>
</dbReference>
<evidence type="ECO:0000313" key="5">
    <source>
        <dbReference type="Proteomes" id="UP000293433"/>
    </source>
</evidence>
<evidence type="ECO:0000313" key="4">
    <source>
        <dbReference type="EMBL" id="RZS52074.1"/>
    </source>
</evidence>
<protein>
    <recommendedName>
        <fullName evidence="3">Urease accessory protein UreF</fullName>
    </recommendedName>
</protein>
<accession>A0A4Q7LDE7</accession>
<gene>
    <name evidence="3" type="primary">ureF</name>
    <name evidence="4" type="ORF">EV685_3263</name>
</gene>
<comment type="subunit">
    <text evidence="3">UreD, UreF and UreG form a complex that acts as a GTP-hydrolysis-dependent molecular chaperone, activating the urease apoprotein by helping to assemble the nickel containing metallocenter of UreC. The UreE protein probably delivers the nickel.</text>
</comment>
<dbReference type="Gene3D" id="1.10.4190.10">
    <property type="entry name" value="Urease accessory protein UreF"/>
    <property type="match status" value="1"/>
</dbReference>
<comment type="function">
    <text evidence="3">Required for maturation of urease via the functional incorporation of the urease nickel metallocenter.</text>
</comment>
<organism evidence="4 5">
    <name type="scientific">Sphaerotilus mobilis</name>
    <dbReference type="NCBI Taxonomy" id="47994"/>
    <lineage>
        <taxon>Bacteria</taxon>
        <taxon>Pseudomonadati</taxon>
        <taxon>Pseudomonadota</taxon>
        <taxon>Betaproteobacteria</taxon>
        <taxon>Burkholderiales</taxon>
        <taxon>Sphaerotilaceae</taxon>
        <taxon>Sphaerotilus</taxon>
    </lineage>
</organism>
<dbReference type="EMBL" id="SGWV01000011">
    <property type="protein sequence ID" value="RZS52074.1"/>
    <property type="molecule type" value="Genomic_DNA"/>
</dbReference>
<dbReference type="RefSeq" id="WP_130483089.1">
    <property type="nucleotide sequence ID" value="NZ_SGWV01000011.1"/>
</dbReference>
<comment type="similarity">
    <text evidence="3">Belongs to the UreF family.</text>
</comment>
<comment type="subcellular location">
    <subcellularLocation>
        <location evidence="3">Cytoplasm</location>
    </subcellularLocation>
</comment>
<keyword evidence="1 3" id="KW-0996">Nickel insertion</keyword>
<dbReference type="AlphaFoldDB" id="A0A4Q7LDE7"/>
<name>A0A4Q7LDE7_9BURK</name>
<dbReference type="Proteomes" id="UP000293433">
    <property type="component" value="Unassembled WGS sequence"/>
</dbReference>
<dbReference type="InterPro" id="IPR038277">
    <property type="entry name" value="UreF_sf"/>
</dbReference>
<dbReference type="OrthoDB" id="9798772at2"/>
<evidence type="ECO:0000256" key="3">
    <source>
        <dbReference type="HAMAP-Rule" id="MF_01385"/>
    </source>
</evidence>
<reference evidence="4 5" key="1">
    <citation type="submission" date="2019-02" db="EMBL/GenBank/DDBJ databases">
        <title>Genomic Encyclopedia of Type Strains, Phase IV (KMG-IV): sequencing the most valuable type-strain genomes for metagenomic binning, comparative biology and taxonomic classification.</title>
        <authorList>
            <person name="Goeker M."/>
        </authorList>
    </citation>
    <scope>NUCLEOTIDE SEQUENCE [LARGE SCALE GENOMIC DNA]</scope>
    <source>
        <strain evidence="4 5">DSM 10617</strain>
    </source>
</reference>